<organism evidence="1 2">
    <name type="scientific">Heliorestis convoluta</name>
    <dbReference type="NCBI Taxonomy" id="356322"/>
    <lineage>
        <taxon>Bacteria</taxon>
        <taxon>Bacillati</taxon>
        <taxon>Bacillota</taxon>
        <taxon>Clostridia</taxon>
        <taxon>Eubacteriales</taxon>
        <taxon>Heliobacteriaceae</taxon>
        <taxon>Heliorestis</taxon>
    </lineage>
</organism>
<dbReference type="InterPro" id="IPR020483">
    <property type="entry name" value="Uncharacterised_YgbA"/>
</dbReference>
<keyword evidence="2" id="KW-1185">Reference proteome</keyword>
<name>A0A5Q2N0R1_9FIRM</name>
<accession>A0A5Q2N0R1</accession>
<dbReference type="OrthoDB" id="164329at2"/>
<proteinExistence type="predicted"/>
<gene>
    <name evidence="1" type="ORF">FTV88_2359</name>
</gene>
<protein>
    <submittedName>
        <fullName evidence="1">Nitrous oxide-stimulated promoter family protein, putative</fullName>
    </submittedName>
</protein>
<dbReference type="Proteomes" id="UP000366051">
    <property type="component" value="Chromosome"/>
</dbReference>
<evidence type="ECO:0000313" key="1">
    <source>
        <dbReference type="EMBL" id="QGG48457.1"/>
    </source>
</evidence>
<sequence>MSKGRIEREKQTVQKMIELYCDHHHASTCKEKDSATLCHDCQSLFDYAMARLARCPFGEKKSTCGKCTVHCYKPDQREKIIAVMRYAGPKMIRYHPILALYHLIDGWKK</sequence>
<evidence type="ECO:0000313" key="2">
    <source>
        <dbReference type="Proteomes" id="UP000366051"/>
    </source>
</evidence>
<dbReference type="Pfam" id="PF11756">
    <property type="entry name" value="YgbA_NO"/>
    <property type="match status" value="1"/>
</dbReference>
<dbReference type="KEGG" id="hcv:FTV88_2359"/>
<dbReference type="AlphaFoldDB" id="A0A5Q2N0R1"/>
<dbReference type="RefSeq" id="WP_153725631.1">
    <property type="nucleotide sequence ID" value="NZ_CP045875.1"/>
</dbReference>
<dbReference type="NCBIfam" id="NF007714">
    <property type="entry name" value="PRK10410.1-2"/>
    <property type="match status" value="1"/>
</dbReference>
<dbReference type="EMBL" id="CP045875">
    <property type="protein sequence ID" value="QGG48457.1"/>
    <property type="molecule type" value="Genomic_DNA"/>
</dbReference>
<reference evidence="2" key="1">
    <citation type="submission" date="2019-11" db="EMBL/GenBank/DDBJ databases">
        <title>Genome sequence of Heliorestis convoluta strain HH, an alkaliphilic and minimalistic phototrophic bacterium from a soda lake in Egypt.</title>
        <authorList>
            <person name="Dewey E.D."/>
            <person name="Stokes L.M."/>
            <person name="Burchell B.M."/>
            <person name="Shaffer K.N."/>
            <person name="Huntington A.M."/>
            <person name="Baker J.M."/>
            <person name="Nadendla S."/>
            <person name="Giglio M.G."/>
            <person name="Touchman J.W."/>
            <person name="Blankenship R.E."/>
            <person name="Madigan M.T."/>
            <person name="Sattley W.M."/>
        </authorList>
    </citation>
    <scope>NUCLEOTIDE SEQUENCE [LARGE SCALE GENOMIC DNA]</scope>
    <source>
        <strain evidence="2">HH</strain>
    </source>
</reference>